<accession>A0ACB5SW56</accession>
<reference evidence="1" key="1">
    <citation type="submission" date="2023-04" db="EMBL/GenBank/DDBJ databases">
        <title>Ambrosiozyma monospora NBRC 10751.</title>
        <authorList>
            <person name="Ichikawa N."/>
            <person name="Sato H."/>
            <person name="Tonouchi N."/>
        </authorList>
    </citation>
    <scope>NUCLEOTIDE SEQUENCE</scope>
    <source>
        <strain evidence="1">NBRC 10751</strain>
    </source>
</reference>
<name>A0ACB5SW56_AMBMO</name>
<gene>
    <name evidence="1" type="ORF">Amon02_000197000</name>
</gene>
<proteinExistence type="predicted"/>
<sequence length="569" mass="63138">MGLEKETTPTPNSQDYDKLTDNPNNILLDQKTTSLREDPEHQRPKTTSVDLDQKDTKKPMTESKNDLVQELNPKVSRQSSTFSSTETHTNEPPYTILTDRERYMLSALLSAIGLVSCISMPIYWVALTEIQHDFNITEEQTNLTVTAYLVLQAISPMVFSNAGDYFGRRPVILTCLIGGVAVNVGLAVTDAYWLMIFLRCLLAMFVSPVISINMSVVGDFTTRRNRGGIASIVSGFTLIGQALAPFLGSVMDTAWNWRAIFWFSAAFDGLVFALVLFLLPETRRTIVGNLSVVPKNWLYYSPVLVFLKKRLVNDRSTLMPKTAGGFNPFASLWLLRNPEVPLSLLPCSLVFATWTIAMATLSTSFVQDYGYSTLKVGLCFFSSGGATIIGTLTSGKMLDKVYRKMKKNYIEKNEELTEEGTETPAIPFNILKARLGFYPVPALAVAGFTLMFGWCTSEHVNIAPIIIAMFVISLFTMFPMSSVNTLLVDLYPEMSGSAASLNNLFRCGMSAIFMSCLSKMNSSMTIGGTYSFMAGIDFVSISLILFLIHNSTSFLIKRQEKRLKQGLPV</sequence>
<protein>
    <submittedName>
        <fullName evidence="1">Unnamed protein product</fullName>
    </submittedName>
</protein>
<keyword evidence="2" id="KW-1185">Reference proteome</keyword>
<comment type="caution">
    <text evidence="1">The sequence shown here is derived from an EMBL/GenBank/DDBJ whole genome shotgun (WGS) entry which is preliminary data.</text>
</comment>
<organism evidence="1 2">
    <name type="scientific">Ambrosiozyma monospora</name>
    <name type="common">Yeast</name>
    <name type="synonym">Endomycopsis monosporus</name>
    <dbReference type="NCBI Taxonomy" id="43982"/>
    <lineage>
        <taxon>Eukaryota</taxon>
        <taxon>Fungi</taxon>
        <taxon>Dikarya</taxon>
        <taxon>Ascomycota</taxon>
        <taxon>Saccharomycotina</taxon>
        <taxon>Pichiomycetes</taxon>
        <taxon>Pichiales</taxon>
        <taxon>Pichiaceae</taxon>
        <taxon>Ambrosiozyma</taxon>
    </lineage>
</organism>
<dbReference type="EMBL" id="BSXS01001065">
    <property type="protein sequence ID" value="GME74964.1"/>
    <property type="molecule type" value="Genomic_DNA"/>
</dbReference>
<dbReference type="Proteomes" id="UP001165064">
    <property type="component" value="Unassembled WGS sequence"/>
</dbReference>
<evidence type="ECO:0000313" key="2">
    <source>
        <dbReference type="Proteomes" id="UP001165064"/>
    </source>
</evidence>
<evidence type="ECO:0000313" key="1">
    <source>
        <dbReference type="EMBL" id="GME74964.1"/>
    </source>
</evidence>